<dbReference type="Proteomes" id="UP000188354">
    <property type="component" value="Chromosome LG06"/>
</dbReference>
<name>A0A4P1RFQ1_LUPAN</name>
<keyword evidence="3" id="KW-0963">Cytoplasm</keyword>
<dbReference type="InterPro" id="IPR018866">
    <property type="entry name" value="Znf-4CXXC_R1"/>
</dbReference>
<keyword evidence="6" id="KW-0832">Ubl conjugation</keyword>
<feature type="region of interest" description="Disordered" evidence="10">
    <location>
        <begin position="97"/>
        <end position="135"/>
    </location>
</feature>
<evidence type="ECO:0000256" key="2">
    <source>
        <dbReference type="ARBA" id="ARBA00004496"/>
    </source>
</evidence>
<dbReference type="GO" id="GO:0006355">
    <property type="term" value="P:regulation of DNA-templated transcription"/>
    <property type="evidence" value="ECO:0007669"/>
    <property type="project" value="InterPro"/>
</dbReference>
<evidence type="ECO:0000256" key="9">
    <source>
        <dbReference type="ARBA" id="ARBA00023242"/>
    </source>
</evidence>
<evidence type="ECO:0000256" key="10">
    <source>
        <dbReference type="SAM" id="MobiDB-lite"/>
    </source>
</evidence>
<evidence type="ECO:0000313" key="12">
    <source>
        <dbReference type="EMBL" id="OIW10160.1"/>
    </source>
</evidence>
<dbReference type="EMBL" id="CM007366">
    <property type="protein sequence ID" value="OIW10160.1"/>
    <property type="molecule type" value="Genomic_DNA"/>
</dbReference>
<evidence type="ECO:0000256" key="6">
    <source>
        <dbReference type="ARBA" id="ARBA00022843"/>
    </source>
</evidence>
<evidence type="ECO:0000256" key="3">
    <source>
        <dbReference type="ARBA" id="ARBA00022490"/>
    </source>
</evidence>
<evidence type="ECO:0000256" key="5">
    <source>
        <dbReference type="ARBA" id="ARBA00022553"/>
    </source>
</evidence>
<evidence type="ECO:0000259" key="11">
    <source>
        <dbReference type="Pfam" id="PF10497"/>
    </source>
</evidence>
<dbReference type="Gramene" id="OIW10160">
    <property type="protein sequence ID" value="OIW10160"/>
    <property type="gene ID" value="TanjilG_27911"/>
</dbReference>
<proteinExistence type="predicted"/>
<organism evidence="12 13">
    <name type="scientific">Lupinus angustifolius</name>
    <name type="common">Narrow-leaved blue lupine</name>
    <dbReference type="NCBI Taxonomy" id="3871"/>
    <lineage>
        <taxon>Eukaryota</taxon>
        <taxon>Viridiplantae</taxon>
        <taxon>Streptophyta</taxon>
        <taxon>Embryophyta</taxon>
        <taxon>Tracheophyta</taxon>
        <taxon>Spermatophyta</taxon>
        <taxon>Magnoliopsida</taxon>
        <taxon>eudicotyledons</taxon>
        <taxon>Gunneridae</taxon>
        <taxon>Pentapetalae</taxon>
        <taxon>rosids</taxon>
        <taxon>fabids</taxon>
        <taxon>Fabales</taxon>
        <taxon>Fabaceae</taxon>
        <taxon>Papilionoideae</taxon>
        <taxon>50 kb inversion clade</taxon>
        <taxon>genistoids sensu lato</taxon>
        <taxon>core genistoids</taxon>
        <taxon>Genisteae</taxon>
        <taxon>Lupinus</taxon>
    </lineage>
</organism>
<keyword evidence="9" id="KW-0539">Nucleus</keyword>
<dbReference type="PANTHER" id="PTHR31169:SF33">
    <property type="entry name" value="CELL DIVISION CYCLE-ASSOCIATED 7-LIKE PROTEIN"/>
    <property type="match status" value="1"/>
</dbReference>
<dbReference type="InterPro" id="IPR040221">
    <property type="entry name" value="CDCA7/CDA7L"/>
</dbReference>
<evidence type="ECO:0000256" key="1">
    <source>
        <dbReference type="ARBA" id="ARBA00004123"/>
    </source>
</evidence>
<feature type="compositionally biased region" description="Acidic residues" evidence="10">
    <location>
        <begin position="123"/>
        <end position="135"/>
    </location>
</feature>
<feature type="region of interest" description="Disordered" evidence="10">
    <location>
        <begin position="294"/>
        <end position="325"/>
    </location>
</feature>
<evidence type="ECO:0000256" key="4">
    <source>
        <dbReference type="ARBA" id="ARBA00022499"/>
    </source>
</evidence>
<dbReference type="GO" id="GO:0005634">
    <property type="term" value="C:nucleus"/>
    <property type="evidence" value="ECO:0007669"/>
    <property type="project" value="UniProtKB-SubCell"/>
</dbReference>
<comment type="subcellular location">
    <subcellularLocation>
        <location evidence="2">Cytoplasm</location>
    </subcellularLocation>
    <subcellularLocation>
        <location evidence="1">Nucleus</location>
    </subcellularLocation>
</comment>
<keyword evidence="8" id="KW-0804">Transcription</keyword>
<reference evidence="12 13" key="1">
    <citation type="journal article" date="2017" name="Plant Biotechnol. J.">
        <title>A comprehensive draft genome sequence for lupin (Lupinus angustifolius), an emerging health food: insights into plant-microbe interactions and legume evolution.</title>
        <authorList>
            <person name="Hane J.K."/>
            <person name="Ming Y."/>
            <person name="Kamphuis L.G."/>
            <person name="Nelson M.N."/>
            <person name="Garg G."/>
            <person name="Atkins C.A."/>
            <person name="Bayer P.E."/>
            <person name="Bravo A."/>
            <person name="Bringans S."/>
            <person name="Cannon S."/>
            <person name="Edwards D."/>
            <person name="Foley R."/>
            <person name="Gao L.L."/>
            <person name="Harrison M.J."/>
            <person name="Huang W."/>
            <person name="Hurgobin B."/>
            <person name="Li S."/>
            <person name="Liu C.W."/>
            <person name="McGrath A."/>
            <person name="Morahan G."/>
            <person name="Murray J."/>
            <person name="Weller J."/>
            <person name="Jian J."/>
            <person name="Singh K.B."/>
        </authorList>
    </citation>
    <scope>NUCLEOTIDE SEQUENCE [LARGE SCALE GENOMIC DNA]</scope>
    <source>
        <strain evidence="13">cv. Tanjil</strain>
        <tissue evidence="12">Whole plant</tissue>
    </source>
</reference>
<evidence type="ECO:0000313" key="13">
    <source>
        <dbReference type="Proteomes" id="UP000188354"/>
    </source>
</evidence>
<feature type="compositionally biased region" description="Basic residues" evidence="10">
    <location>
        <begin position="315"/>
        <end position="325"/>
    </location>
</feature>
<keyword evidence="7" id="KW-0805">Transcription regulation</keyword>
<feature type="domain" description="Zinc-finger" evidence="11">
    <location>
        <begin position="198"/>
        <end position="282"/>
    </location>
</feature>
<feature type="region of interest" description="Disordered" evidence="10">
    <location>
        <begin position="152"/>
        <end position="171"/>
    </location>
</feature>
<sequence length="325" mass="37117">MRPGNGYCLALLSYSLLVSNIWNLLAVYQFHRQLERRDDFDDDAADVKGGGRWVNGSSKVSQFLNANLKKPKLVSGDDDLPKRDDIGERRRKHEQLQVLAGVGVKTEDDDDDHEMNDIGSNEVSDEADDVENDDSENEFYKQVEQQRAEKLAAKAASYSSRNKDKKNPRKNYKLKHQKAVKNRKGQVMVESYLELMLMQKTLGQHTGCNNCELLHGQLCGDCLYMRYGENVMEANGNPKWTCPVCREICNCSRCRRANGWMPTGNIYRKVLKMGFKSVAHYLIQTYRSEKSMEGSDAENTVAVKESETSADTTVNRRRRRRGLRS</sequence>
<dbReference type="GO" id="GO:0005737">
    <property type="term" value="C:cytoplasm"/>
    <property type="evidence" value="ECO:0007669"/>
    <property type="project" value="UniProtKB-SubCell"/>
</dbReference>
<dbReference type="PANTHER" id="PTHR31169">
    <property type="entry name" value="OS05G0300700 PROTEIN"/>
    <property type="match status" value="1"/>
</dbReference>
<gene>
    <name evidence="12" type="ORF">TanjilG_27911</name>
</gene>
<dbReference type="AlphaFoldDB" id="A0A4P1RFQ1"/>
<evidence type="ECO:0000256" key="8">
    <source>
        <dbReference type="ARBA" id="ARBA00023163"/>
    </source>
</evidence>
<keyword evidence="4" id="KW-1017">Isopeptide bond</keyword>
<keyword evidence="13" id="KW-1185">Reference proteome</keyword>
<evidence type="ECO:0000256" key="7">
    <source>
        <dbReference type="ARBA" id="ARBA00023015"/>
    </source>
</evidence>
<protein>
    <recommendedName>
        <fullName evidence="11">Zinc-finger domain-containing protein</fullName>
    </recommendedName>
</protein>
<keyword evidence="5" id="KW-0597">Phosphoprotein</keyword>
<dbReference type="Pfam" id="PF10497">
    <property type="entry name" value="zf-4CXXC_R1"/>
    <property type="match status" value="1"/>
</dbReference>
<accession>A0A4P1RFQ1</accession>